<evidence type="ECO:0000256" key="7">
    <source>
        <dbReference type="ARBA" id="ARBA00023136"/>
    </source>
</evidence>
<keyword evidence="8 9" id="KW-0813">Transport</keyword>
<feature type="transmembrane region" description="Helical" evidence="8">
    <location>
        <begin position="444"/>
        <end position="467"/>
    </location>
</feature>
<dbReference type="GO" id="GO:0071555">
    <property type="term" value="P:cell wall organization"/>
    <property type="evidence" value="ECO:0007669"/>
    <property type="project" value="UniProtKB-UniRule"/>
</dbReference>
<evidence type="ECO:0000256" key="2">
    <source>
        <dbReference type="ARBA" id="ARBA00022475"/>
    </source>
</evidence>
<evidence type="ECO:0000256" key="3">
    <source>
        <dbReference type="ARBA" id="ARBA00022692"/>
    </source>
</evidence>
<dbReference type="AlphaFoldDB" id="A0A419DGR7"/>
<feature type="transmembrane region" description="Helical" evidence="8">
    <location>
        <begin position="164"/>
        <end position="185"/>
    </location>
</feature>
<dbReference type="InterPro" id="IPR051050">
    <property type="entry name" value="Lipid_II_flippase_MurJ/MviN"/>
</dbReference>
<feature type="transmembrane region" description="Helical" evidence="8">
    <location>
        <begin position="517"/>
        <end position="539"/>
    </location>
</feature>
<feature type="transmembrane region" description="Helical" evidence="8">
    <location>
        <begin position="487"/>
        <end position="505"/>
    </location>
</feature>
<dbReference type="GO" id="GO:0015648">
    <property type="term" value="F:lipid-linked peptidoglycan transporter activity"/>
    <property type="evidence" value="ECO:0007669"/>
    <property type="project" value="UniProtKB-UniRule"/>
</dbReference>
<dbReference type="PANTHER" id="PTHR47019">
    <property type="entry name" value="LIPID II FLIPPASE MURJ"/>
    <property type="match status" value="1"/>
</dbReference>
<comment type="subcellular location">
    <subcellularLocation>
        <location evidence="1 8">Cell membrane</location>
        <topology evidence="1 8">Multi-pass membrane protein</topology>
    </subcellularLocation>
</comment>
<dbReference type="UniPathway" id="UPA00219"/>
<evidence type="ECO:0000256" key="5">
    <source>
        <dbReference type="ARBA" id="ARBA00022984"/>
    </source>
</evidence>
<feature type="transmembrane region" description="Helical" evidence="8">
    <location>
        <begin position="387"/>
        <end position="405"/>
    </location>
</feature>
<dbReference type="Proteomes" id="UP000285655">
    <property type="component" value="Unassembled WGS sequence"/>
</dbReference>
<dbReference type="PIRSF" id="PIRSF002869">
    <property type="entry name" value="MviN"/>
    <property type="match status" value="1"/>
</dbReference>
<feature type="transmembrane region" description="Helical" evidence="8">
    <location>
        <begin position="192"/>
        <end position="215"/>
    </location>
</feature>
<comment type="caution">
    <text evidence="10">The sequence shown here is derived from an EMBL/GenBank/DDBJ whole genome shotgun (WGS) entry which is preliminary data.</text>
</comment>
<accession>A0A419DGR7</accession>
<name>A0A419DGR7_9BACT</name>
<evidence type="ECO:0000256" key="1">
    <source>
        <dbReference type="ARBA" id="ARBA00004651"/>
    </source>
</evidence>
<keyword evidence="8 9" id="KW-0961">Cell wall biogenesis/degradation</keyword>
<evidence type="ECO:0000313" key="10">
    <source>
        <dbReference type="EMBL" id="RJO62311.1"/>
    </source>
</evidence>
<keyword evidence="3 8" id="KW-0812">Transmembrane</keyword>
<dbReference type="EMBL" id="QZJW01000002">
    <property type="protein sequence ID" value="RJO62311.1"/>
    <property type="molecule type" value="Genomic_DNA"/>
</dbReference>
<dbReference type="NCBIfam" id="TIGR01695">
    <property type="entry name" value="murJ_mviN"/>
    <property type="match status" value="1"/>
</dbReference>
<keyword evidence="2 8" id="KW-1003">Cell membrane</keyword>
<comment type="function">
    <text evidence="8 9">Involved in peptidoglycan biosynthesis. Transports lipid-linked peptidoglycan precursors from the inner to the outer leaflet of the cytoplasmic membrane.</text>
</comment>
<feature type="transmembrane region" description="Helical" evidence="8">
    <location>
        <begin position="273"/>
        <end position="299"/>
    </location>
</feature>
<comment type="similarity">
    <text evidence="8 9">Belongs to the MurJ/MviN family.</text>
</comment>
<dbReference type="PRINTS" id="PR01806">
    <property type="entry name" value="VIRFACTRMVIN"/>
</dbReference>
<proteinExistence type="inferred from homology"/>
<gene>
    <name evidence="8 10" type="primary">murJ</name>
    <name evidence="10" type="ORF">C4544_00495</name>
</gene>
<keyword evidence="6 8" id="KW-1133">Transmembrane helix</keyword>
<dbReference type="PANTHER" id="PTHR47019:SF1">
    <property type="entry name" value="LIPID II FLIPPASE MURJ"/>
    <property type="match status" value="1"/>
</dbReference>
<dbReference type="InterPro" id="IPR004268">
    <property type="entry name" value="MurJ"/>
</dbReference>
<dbReference type="GO" id="GO:0034204">
    <property type="term" value="P:lipid translocation"/>
    <property type="evidence" value="ECO:0007669"/>
    <property type="project" value="TreeGrafter"/>
</dbReference>
<reference evidence="10 11" key="1">
    <citation type="journal article" date="2017" name="ISME J.">
        <title>Energy and carbon metabolisms in a deep terrestrial subsurface fluid microbial community.</title>
        <authorList>
            <person name="Momper L."/>
            <person name="Jungbluth S.P."/>
            <person name="Lee M.D."/>
            <person name="Amend J.P."/>
        </authorList>
    </citation>
    <scope>NUCLEOTIDE SEQUENCE [LARGE SCALE GENOMIC DNA]</scope>
    <source>
        <strain evidence="10">SURF_29</strain>
    </source>
</reference>
<feature type="transmembrane region" description="Helical" evidence="8">
    <location>
        <begin position="305"/>
        <end position="326"/>
    </location>
</feature>
<feature type="transmembrane region" description="Helical" evidence="8">
    <location>
        <begin position="221"/>
        <end position="240"/>
    </location>
</feature>
<feature type="transmembrane region" description="Helical" evidence="8">
    <location>
        <begin position="120"/>
        <end position="144"/>
    </location>
</feature>
<feature type="transmembrane region" description="Helical" evidence="8">
    <location>
        <begin position="80"/>
        <end position="99"/>
    </location>
</feature>
<keyword evidence="5 8" id="KW-0573">Peptidoglycan synthesis</keyword>
<dbReference type="Pfam" id="PF03023">
    <property type="entry name" value="MurJ"/>
    <property type="match status" value="1"/>
</dbReference>
<feature type="transmembrane region" description="Helical" evidence="8">
    <location>
        <begin position="417"/>
        <end position="438"/>
    </location>
</feature>
<evidence type="ECO:0000313" key="11">
    <source>
        <dbReference type="Proteomes" id="UP000285655"/>
    </source>
</evidence>
<comment type="pathway">
    <text evidence="8">Cell wall biogenesis; peptidoglycan biosynthesis.</text>
</comment>
<keyword evidence="4 8" id="KW-0133">Cell shape</keyword>
<dbReference type="GO" id="GO:0009252">
    <property type="term" value="P:peptidoglycan biosynthetic process"/>
    <property type="evidence" value="ECO:0007669"/>
    <property type="project" value="UniProtKB-UniRule"/>
</dbReference>
<feature type="transmembrane region" description="Helical" evidence="8">
    <location>
        <begin position="347"/>
        <end position="367"/>
    </location>
</feature>
<feature type="transmembrane region" description="Helical" evidence="8">
    <location>
        <begin position="33"/>
        <end position="53"/>
    </location>
</feature>
<dbReference type="GO" id="GO:0008360">
    <property type="term" value="P:regulation of cell shape"/>
    <property type="evidence" value="ECO:0007669"/>
    <property type="project" value="UniProtKB-UniRule"/>
</dbReference>
<protein>
    <recommendedName>
        <fullName evidence="8">Probable lipid II flippase MurJ</fullName>
    </recommendedName>
</protein>
<evidence type="ECO:0000256" key="6">
    <source>
        <dbReference type="ARBA" id="ARBA00022989"/>
    </source>
</evidence>
<dbReference type="CDD" id="cd13123">
    <property type="entry name" value="MATE_MurJ_like"/>
    <property type="match status" value="1"/>
</dbReference>
<organism evidence="10 11">
    <name type="scientific">candidate division WS5 bacterium</name>
    <dbReference type="NCBI Taxonomy" id="2093353"/>
    <lineage>
        <taxon>Bacteria</taxon>
        <taxon>candidate division WS5</taxon>
    </lineage>
</organism>
<dbReference type="HAMAP" id="MF_02078">
    <property type="entry name" value="MurJ_MviN"/>
    <property type="match status" value="1"/>
</dbReference>
<keyword evidence="7 8" id="KW-0472">Membrane</keyword>
<evidence type="ECO:0000256" key="8">
    <source>
        <dbReference type="HAMAP-Rule" id="MF_02078"/>
    </source>
</evidence>
<sequence length="554" mass="61622">MSLRLVISRSGAKRRVTRVKKFLYLIWDKKLTVSRAAIILGVSSLVSNILGLFRERLIAGHFGASHETDIFYASFRIPDLIFNILILGALSSVFIPIFVEKLTENKKKEAESLANSFLNFILIFAAVFGVVIFILAPKLVPFLLPGFFSQDIETDIHTYNTTVNVVRLMLLSPIFFSISGIFGGILNSHKRFIAYSLAPIIYNISIILSMIFLVDRVNPEIYAPTFGVVIGALMTALIQLPSTIRTGWRWRPVIDFKKGEIANIIKMMTPRTLTIGVSQINIVVDTIVLSFFVGGISVFNYANNIQTVPTVIFGIAIATAIFPALSESFAKKDMDEFIDSFSWSARRILFFMIPATIGIIVLRAQIVRLIFGIGNFDWEATYWTTKSLLFFSFGLVAQGLIPLLLRAFYAIQDTKNPFYIGVLVMAVNAILSVVFPFVPALGLGVAGVALAFSIAGIVNAVLLTIVLHEKVGILDPNHKIFESTTRLIIASVFMGIVVHYSLYLFDAVTNTHKVAGLFFQTSGSIALGGLCYFFLAWLFKCEEIKFVLEKVRRK</sequence>
<evidence type="ECO:0000256" key="4">
    <source>
        <dbReference type="ARBA" id="ARBA00022960"/>
    </source>
</evidence>
<evidence type="ECO:0000256" key="9">
    <source>
        <dbReference type="PIRNR" id="PIRNR002869"/>
    </source>
</evidence>
<dbReference type="GO" id="GO:0005886">
    <property type="term" value="C:plasma membrane"/>
    <property type="evidence" value="ECO:0007669"/>
    <property type="project" value="UniProtKB-SubCell"/>
</dbReference>